<evidence type="ECO:0000256" key="1">
    <source>
        <dbReference type="ARBA" id="ARBA00022722"/>
    </source>
</evidence>
<dbReference type="PROSITE" id="PS51217">
    <property type="entry name" value="UVRD_HELICASE_CTER"/>
    <property type="match status" value="1"/>
</dbReference>
<evidence type="ECO:0000256" key="14">
    <source>
        <dbReference type="ARBA" id="ARBA00048988"/>
    </source>
</evidence>
<feature type="domain" description="UvrD-like helicase ATP-binding" evidence="17">
    <location>
        <begin position="7"/>
        <end position="493"/>
    </location>
</feature>
<dbReference type="InterPro" id="IPR011604">
    <property type="entry name" value="PDDEXK-like_dom_sf"/>
</dbReference>
<evidence type="ECO:0000256" key="10">
    <source>
        <dbReference type="ARBA" id="ARBA00023235"/>
    </source>
</evidence>
<keyword evidence="4 15" id="KW-0378">Hydrolase</keyword>
<dbReference type="SUPFAM" id="SSF52980">
    <property type="entry name" value="Restriction endonuclease-like"/>
    <property type="match status" value="1"/>
</dbReference>
<dbReference type="Pfam" id="PF13361">
    <property type="entry name" value="UvrD_C"/>
    <property type="match status" value="1"/>
</dbReference>
<dbReference type="PANTHER" id="PTHR11070">
    <property type="entry name" value="UVRD / RECB / PCRA DNA HELICASE FAMILY MEMBER"/>
    <property type="match status" value="1"/>
</dbReference>
<evidence type="ECO:0000313" key="20">
    <source>
        <dbReference type="Proteomes" id="UP001056291"/>
    </source>
</evidence>
<dbReference type="EC" id="5.6.2.4" evidence="12"/>
<dbReference type="PROSITE" id="PS51198">
    <property type="entry name" value="UVRD_HELICASE_ATP_BIND"/>
    <property type="match status" value="1"/>
</dbReference>
<dbReference type="Pfam" id="PF12705">
    <property type="entry name" value="PDDEXK_1"/>
    <property type="match status" value="1"/>
</dbReference>
<evidence type="ECO:0000256" key="8">
    <source>
        <dbReference type="ARBA" id="ARBA00023125"/>
    </source>
</evidence>
<dbReference type="InterPro" id="IPR000212">
    <property type="entry name" value="DNA_helicase_UvrD/REP"/>
</dbReference>
<feature type="binding site" evidence="15">
    <location>
        <begin position="28"/>
        <end position="35"/>
    </location>
    <ligand>
        <name>ATP</name>
        <dbReference type="ChEBI" id="CHEBI:30616"/>
    </ligand>
</feature>
<dbReference type="EMBL" id="CP098747">
    <property type="protein sequence ID" value="USG61328.1"/>
    <property type="molecule type" value="Genomic_DNA"/>
</dbReference>
<comment type="catalytic activity">
    <reaction evidence="11">
        <text>Couples ATP hydrolysis with the unwinding of duplex DNA by translocating in the 3'-5' direction.</text>
        <dbReference type="EC" id="5.6.2.4"/>
    </reaction>
</comment>
<name>A0ABY4W5D9_9PROT</name>
<evidence type="ECO:0000256" key="9">
    <source>
        <dbReference type="ARBA" id="ARBA00023204"/>
    </source>
</evidence>
<evidence type="ECO:0000256" key="16">
    <source>
        <dbReference type="SAM" id="MobiDB-lite"/>
    </source>
</evidence>
<feature type="domain" description="UvrD-like helicase C-terminal" evidence="18">
    <location>
        <begin position="514"/>
        <end position="796"/>
    </location>
</feature>
<keyword evidence="1" id="KW-0540">Nuclease</keyword>
<keyword evidence="3" id="KW-0227">DNA damage</keyword>
<dbReference type="InterPro" id="IPR014151">
    <property type="entry name" value="DNA_helicase_AddA"/>
</dbReference>
<dbReference type="Gene3D" id="3.90.320.10">
    <property type="match status" value="1"/>
</dbReference>
<dbReference type="Pfam" id="PF00580">
    <property type="entry name" value="UvrD-helicase"/>
    <property type="match status" value="1"/>
</dbReference>
<dbReference type="InterPro" id="IPR014017">
    <property type="entry name" value="DNA_helicase_UvrD-like_C"/>
</dbReference>
<dbReference type="InterPro" id="IPR027417">
    <property type="entry name" value="P-loop_NTPase"/>
</dbReference>
<dbReference type="RefSeq" id="WP_251934315.1">
    <property type="nucleotide sequence ID" value="NZ_CP098747.1"/>
</dbReference>
<evidence type="ECO:0000256" key="6">
    <source>
        <dbReference type="ARBA" id="ARBA00022839"/>
    </source>
</evidence>
<keyword evidence="10" id="KW-0413">Isomerase</keyword>
<dbReference type="Proteomes" id="UP001056291">
    <property type="component" value="Chromosome"/>
</dbReference>
<dbReference type="Gene3D" id="3.40.50.300">
    <property type="entry name" value="P-loop containing nucleotide triphosphate hydrolases"/>
    <property type="match status" value="4"/>
</dbReference>
<comment type="catalytic activity">
    <reaction evidence="14">
        <text>ATP + H2O = ADP + phosphate + H(+)</text>
        <dbReference type="Rhea" id="RHEA:13065"/>
        <dbReference type="ChEBI" id="CHEBI:15377"/>
        <dbReference type="ChEBI" id="CHEBI:15378"/>
        <dbReference type="ChEBI" id="CHEBI:30616"/>
        <dbReference type="ChEBI" id="CHEBI:43474"/>
        <dbReference type="ChEBI" id="CHEBI:456216"/>
        <dbReference type="EC" id="5.6.2.4"/>
    </reaction>
</comment>
<keyword evidence="8" id="KW-0238">DNA-binding</keyword>
<evidence type="ECO:0000256" key="11">
    <source>
        <dbReference type="ARBA" id="ARBA00034617"/>
    </source>
</evidence>
<reference evidence="19" key="1">
    <citation type="submission" date="2022-06" db="EMBL/GenBank/DDBJ databases">
        <title>Sneathiella actinostolidae sp. nov., isolated from a sea anemonein the Western Pacific Ocean.</title>
        <authorList>
            <person name="Wei M.J."/>
        </authorList>
    </citation>
    <scope>NUCLEOTIDE SEQUENCE</scope>
    <source>
        <strain evidence="19">PHK-P5</strain>
    </source>
</reference>
<organism evidence="19 20">
    <name type="scientific">Sneathiella marina</name>
    <dbReference type="NCBI Taxonomy" id="2950108"/>
    <lineage>
        <taxon>Bacteria</taxon>
        <taxon>Pseudomonadati</taxon>
        <taxon>Pseudomonadota</taxon>
        <taxon>Alphaproteobacteria</taxon>
        <taxon>Sneathiellales</taxon>
        <taxon>Sneathiellaceae</taxon>
        <taxon>Sneathiella</taxon>
    </lineage>
</organism>
<evidence type="ECO:0000259" key="18">
    <source>
        <dbReference type="PROSITE" id="PS51217"/>
    </source>
</evidence>
<evidence type="ECO:0000256" key="12">
    <source>
        <dbReference type="ARBA" id="ARBA00034808"/>
    </source>
</evidence>
<dbReference type="InterPro" id="IPR014016">
    <property type="entry name" value="UvrD-like_ATP-bd"/>
</dbReference>
<sequence length="1131" mass="126410">MTLATMIDEGISRQKLAADPQRSVWVSASAGSGKTRVLVERCLRLMLNGTQPEKILCITFTKAAAAEMANRLNSTLGDWSVVSDQELEKELMGLIGHPASRTEQLRARQLFARVLDAPGGLKIQTIHSFCESILGRFPLEANLSPNFEVMDERTADEIMQTARDGLLLLSKSSDSADLSNALQLVSEKINESSFSDLVRSLSGNRSRLKHLLREYSDVNGIVDTMSRRLGVALSETEENVVRRATEEEAFDGSGLRQACEVLLAGTNSEVKRAGIMSAWLAQPAEREKLFSEYRSIFLTKDGSIKAAKNLATKKSIDRQPDILEIMICEAERLQIVMENQKKVRVLTYSVALLRLGLALLDIYEAEKTRRGKLDYDDLILKTRDLLSGENVTPWVMFKLDGGIEHILVDEAQDTSPDQWQVIGALAEEFFHGLGAAQSDRTVFVVGDEKQSIYSFQGADPAVFDIMRRSFEQKAHDSGKPWKKVPLDLSFRSTDAVLDLVDTVFEDAETRLGLTSSGDEINHLVKRAGDAGLVEIWPTVKHPDQDVTNPWDIPVAQGLDTKPEAQLAKNIAQQIRLWLDEKEILSAHGRPIAPKDIMILVQKRNAFFSHIVRALKLQNIPVAGTDRMVLTEQIAVMDLMALAKFVLLPEDDLNLAIILKSPFVGCDDNQLFELAFGRKGSLWRALRDNRSGLKVFDEACIFLRSILAQADYVPVYEFFADILGKGGGRRKLLARLGDEAADPIEEFLSLALNYQRTEATSLQAFLHWVEAGAADVKRDMEQGRDEVRILTVHGSKGLQSPIIFLPDTCQSSGAMTPIIWTDDKYSLPLWPAKTENDDPLSAASRATAKERQQNEKKRLLYVALTRAEDRLYICGWEGKKRRSPDCWYEMVDRAFEEGVEEILLPWGDVARRRSSGAPASVAASQKQKADIAIKSPPWVARPAQDEPMLPHPLTPSREEDEPPIRSPLGADNGRRFHRGLVIHRLLESLPAVTPKLREQTARNWLSRPVHGLNKNSQEEILRETLAVINDLSFGPIFGEGSRAEVPVTGVFGDQVMSGQIDRLLITEKEILIVDYKTNRPSPRSIDDVPKMYLRQMSIYHQAMSQMYPGKPIKLALLWTDGPHLMMLPHSLL</sequence>
<dbReference type="InterPro" id="IPR038726">
    <property type="entry name" value="PDDEXK_AddAB-type"/>
</dbReference>
<keyword evidence="7 15" id="KW-0067">ATP-binding</keyword>
<evidence type="ECO:0000256" key="13">
    <source>
        <dbReference type="ARBA" id="ARBA00034923"/>
    </source>
</evidence>
<evidence type="ECO:0000256" key="7">
    <source>
        <dbReference type="ARBA" id="ARBA00022840"/>
    </source>
</evidence>
<dbReference type="InterPro" id="IPR011335">
    <property type="entry name" value="Restrct_endonuc-II-like"/>
</dbReference>
<keyword evidence="6" id="KW-0269">Exonuclease</keyword>
<evidence type="ECO:0000256" key="2">
    <source>
        <dbReference type="ARBA" id="ARBA00022741"/>
    </source>
</evidence>
<protein>
    <recommendedName>
        <fullName evidence="12">DNA 3'-5' helicase</fullName>
        <ecNumber evidence="12">5.6.2.4</ecNumber>
    </recommendedName>
    <alternativeName>
        <fullName evidence="13">DNA 3'-5' helicase II</fullName>
    </alternativeName>
</protein>
<keyword evidence="9" id="KW-0234">DNA repair</keyword>
<evidence type="ECO:0000256" key="4">
    <source>
        <dbReference type="ARBA" id="ARBA00022801"/>
    </source>
</evidence>
<feature type="region of interest" description="Disordered" evidence="16">
    <location>
        <begin position="938"/>
        <end position="969"/>
    </location>
</feature>
<evidence type="ECO:0000313" key="19">
    <source>
        <dbReference type="EMBL" id="USG61328.1"/>
    </source>
</evidence>
<keyword evidence="20" id="KW-1185">Reference proteome</keyword>
<evidence type="ECO:0000256" key="5">
    <source>
        <dbReference type="ARBA" id="ARBA00022806"/>
    </source>
</evidence>
<dbReference type="NCBIfam" id="TIGR02784">
    <property type="entry name" value="addA_alphas"/>
    <property type="match status" value="1"/>
</dbReference>
<accession>A0ABY4W5D9</accession>
<evidence type="ECO:0000256" key="15">
    <source>
        <dbReference type="PROSITE-ProRule" id="PRU00560"/>
    </source>
</evidence>
<evidence type="ECO:0000259" key="17">
    <source>
        <dbReference type="PROSITE" id="PS51198"/>
    </source>
</evidence>
<proteinExistence type="predicted"/>
<dbReference type="PANTHER" id="PTHR11070:SF2">
    <property type="entry name" value="ATP-DEPENDENT DNA HELICASE SRS2"/>
    <property type="match status" value="1"/>
</dbReference>
<keyword evidence="2 15" id="KW-0547">Nucleotide-binding</keyword>
<evidence type="ECO:0000256" key="3">
    <source>
        <dbReference type="ARBA" id="ARBA00022763"/>
    </source>
</evidence>
<dbReference type="SUPFAM" id="SSF52540">
    <property type="entry name" value="P-loop containing nucleoside triphosphate hydrolases"/>
    <property type="match status" value="1"/>
</dbReference>
<gene>
    <name evidence="19" type="primary">addA</name>
    <name evidence="19" type="ORF">NBZ79_19400</name>
</gene>
<dbReference type="GO" id="GO:0004386">
    <property type="term" value="F:helicase activity"/>
    <property type="evidence" value="ECO:0007669"/>
    <property type="project" value="UniProtKB-KW"/>
</dbReference>
<keyword evidence="5 15" id="KW-0347">Helicase</keyword>